<organism evidence="3 4">
    <name type="scientific">Aaosphaeria arxii CBS 175.79</name>
    <dbReference type="NCBI Taxonomy" id="1450172"/>
    <lineage>
        <taxon>Eukaryota</taxon>
        <taxon>Fungi</taxon>
        <taxon>Dikarya</taxon>
        <taxon>Ascomycota</taxon>
        <taxon>Pezizomycotina</taxon>
        <taxon>Dothideomycetes</taxon>
        <taxon>Pleosporomycetidae</taxon>
        <taxon>Pleosporales</taxon>
        <taxon>Pleosporales incertae sedis</taxon>
        <taxon>Aaosphaeria</taxon>
    </lineage>
</organism>
<gene>
    <name evidence="3" type="ORF">BU24DRAFT_448926</name>
</gene>
<dbReference type="GeneID" id="54288319"/>
<dbReference type="InterPro" id="IPR001357">
    <property type="entry name" value="BRCT_dom"/>
</dbReference>
<proteinExistence type="predicted"/>
<dbReference type="RefSeq" id="XP_033385533.1">
    <property type="nucleotide sequence ID" value="XM_033530922.1"/>
</dbReference>
<dbReference type="EMBL" id="ML978068">
    <property type="protein sequence ID" value="KAF2017194.1"/>
    <property type="molecule type" value="Genomic_DNA"/>
</dbReference>
<protein>
    <recommendedName>
        <fullName evidence="2">BRCT domain-containing protein</fullName>
    </recommendedName>
</protein>
<dbReference type="AlphaFoldDB" id="A0A6A5XY46"/>
<evidence type="ECO:0000256" key="1">
    <source>
        <dbReference type="SAM" id="MobiDB-lite"/>
    </source>
</evidence>
<name>A0A6A5XY46_9PLEO</name>
<dbReference type="Pfam" id="PF00533">
    <property type="entry name" value="BRCT"/>
    <property type="match status" value="2"/>
</dbReference>
<keyword evidence="4" id="KW-1185">Reference proteome</keyword>
<feature type="domain" description="BRCT" evidence="2">
    <location>
        <begin position="13"/>
        <end position="83"/>
    </location>
</feature>
<dbReference type="PROSITE" id="PS50172">
    <property type="entry name" value="BRCT"/>
    <property type="match status" value="2"/>
</dbReference>
<evidence type="ECO:0000313" key="3">
    <source>
        <dbReference type="EMBL" id="KAF2017194.1"/>
    </source>
</evidence>
<reference evidence="3" key="1">
    <citation type="journal article" date="2020" name="Stud. Mycol.">
        <title>101 Dothideomycetes genomes: a test case for predicting lifestyles and emergence of pathogens.</title>
        <authorList>
            <person name="Haridas S."/>
            <person name="Albert R."/>
            <person name="Binder M."/>
            <person name="Bloem J."/>
            <person name="Labutti K."/>
            <person name="Salamov A."/>
            <person name="Andreopoulos B."/>
            <person name="Baker S."/>
            <person name="Barry K."/>
            <person name="Bills G."/>
            <person name="Bluhm B."/>
            <person name="Cannon C."/>
            <person name="Castanera R."/>
            <person name="Culley D."/>
            <person name="Daum C."/>
            <person name="Ezra D."/>
            <person name="Gonzalez J."/>
            <person name="Henrissat B."/>
            <person name="Kuo A."/>
            <person name="Liang C."/>
            <person name="Lipzen A."/>
            <person name="Lutzoni F."/>
            <person name="Magnuson J."/>
            <person name="Mondo S."/>
            <person name="Nolan M."/>
            <person name="Ohm R."/>
            <person name="Pangilinan J."/>
            <person name="Park H.-J."/>
            <person name="Ramirez L."/>
            <person name="Alfaro M."/>
            <person name="Sun H."/>
            <person name="Tritt A."/>
            <person name="Yoshinaga Y."/>
            <person name="Zwiers L.-H."/>
            <person name="Turgeon B."/>
            <person name="Goodwin S."/>
            <person name="Spatafora J."/>
            <person name="Crous P."/>
            <person name="Grigoriev I."/>
        </authorList>
    </citation>
    <scope>NUCLEOTIDE SEQUENCE</scope>
    <source>
        <strain evidence="3">CBS 175.79</strain>
    </source>
</reference>
<dbReference type="SUPFAM" id="SSF52113">
    <property type="entry name" value="BRCT domain"/>
    <property type="match status" value="2"/>
</dbReference>
<feature type="compositionally biased region" description="Acidic residues" evidence="1">
    <location>
        <begin position="91"/>
        <end position="105"/>
    </location>
</feature>
<dbReference type="InterPro" id="IPR036420">
    <property type="entry name" value="BRCT_dom_sf"/>
</dbReference>
<dbReference type="SMART" id="SM00292">
    <property type="entry name" value="BRCT"/>
    <property type="match status" value="2"/>
</dbReference>
<evidence type="ECO:0000313" key="4">
    <source>
        <dbReference type="Proteomes" id="UP000799778"/>
    </source>
</evidence>
<sequence length="256" mass="27231">MPPKKAAASRISVKPNALEGVSVIITGDIEGQTRSSANEILSTSGAIIEKSLNKTVQLVVLGENAGDKKLDKVNELGLETKEWDELIEEIRADDDQDEELEDSEQEDKPKRKDKGKAGTKANSRGKPNPPPEKKTASIESATSPSIVGKTVLITGTVPGHDRKSAQKIVEDAGATVAKSLNKQVEVAILGTNAGPDKLKIIEESGIDTIRWNALAAELGIEVPPEKEVADVQSGEPPDSIDDCSDGYSNDNVWGFG</sequence>
<feature type="region of interest" description="Disordered" evidence="1">
    <location>
        <begin position="87"/>
        <end position="148"/>
    </location>
</feature>
<dbReference type="Proteomes" id="UP000799778">
    <property type="component" value="Unassembled WGS sequence"/>
</dbReference>
<feature type="domain" description="BRCT" evidence="2">
    <location>
        <begin position="141"/>
        <end position="211"/>
    </location>
</feature>
<dbReference type="Gene3D" id="3.40.50.10190">
    <property type="entry name" value="BRCT domain"/>
    <property type="match status" value="2"/>
</dbReference>
<feature type="region of interest" description="Disordered" evidence="1">
    <location>
        <begin position="225"/>
        <end position="248"/>
    </location>
</feature>
<evidence type="ECO:0000259" key="2">
    <source>
        <dbReference type="PROSITE" id="PS50172"/>
    </source>
</evidence>
<accession>A0A6A5XY46</accession>
<dbReference type="OrthoDB" id="446168at2759"/>